<protein>
    <submittedName>
        <fullName evidence="2">Uncharacterized protein</fullName>
    </submittedName>
</protein>
<evidence type="ECO:0000256" key="1">
    <source>
        <dbReference type="SAM" id="MobiDB-lite"/>
    </source>
</evidence>
<sequence length="392" mass="42707">MSFPQARRAPAHAKQVEPIDLTLSSPEPEPQPRPGRKTDPSRPAYRQPAHLKTEPTTEPKTGPKTGPGTSAYRHQIPSSHRTEHRRPKPARRHPPRVHPDHLSRIVNTTDPHVLRALVLHLCTLSPALSGAVARGLAHNSTFAQATIVKYHPAQTKPDPRRAQSASPASDFSELLSSPKIPSPIKHDRKPSPAPSHSSSSTAFSDSLPLRPLTHVAASSSSPRRAVSNANPEPAPTTKTCIHCHKPFDYENGFCTWHPGSKARSADGAVQWDCCGALPWEAGCESANAHVAASQNPSINAEPRPKTMTCAHCRQPYTDENVDSGCSFHAGEKVMTAQRTVEWTCCGGGLRESGCSFEDFHVPAHVQDMPKKRTPSYGSPSFRSRPPKNPRLF</sequence>
<gene>
    <name evidence="2" type="ORF">K505DRAFT_330942</name>
</gene>
<evidence type="ECO:0000313" key="3">
    <source>
        <dbReference type="Proteomes" id="UP000799757"/>
    </source>
</evidence>
<feature type="compositionally biased region" description="Basic residues" evidence="1">
    <location>
        <begin position="82"/>
        <end position="96"/>
    </location>
</feature>
<feature type="region of interest" description="Disordered" evidence="1">
    <location>
        <begin position="1"/>
        <end position="103"/>
    </location>
</feature>
<keyword evidence="3" id="KW-1185">Reference proteome</keyword>
<feature type="region of interest" description="Disordered" evidence="1">
    <location>
        <begin position="152"/>
        <end position="237"/>
    </location>
</feature>
<dbReference type="Proteomes" id="UP000799757">
    <property type="component" value="Unassembled WGS sequence"/>
</dbReference>
<organism evidence="2 3">
    <name type="scientific">Melanomma pulvis-pyrius CBS 109.77</name>
    <dbReference type="NCBI Taxonomy" id="1314802"/>
    <lineage>
        <taxon>Eukaryota</taxon>
        <taxon>Fungi</taxon>
        <taxon>Dikarya</taxon>
        <taxon>Ascomycota</taxon>
        <taxon>Pezizomycotina</taxon>
        <taxon>Dothideomycetes</taxon>
        <taxon>Pleosporomycetidae</taxon>
        <taxon>Pleosporales</taxon>
        <taxon>Melanommataceae</taxon>
        <taxon>Melanomma</taxon>
    </lineage>
</organism>
<feature type="region of interest" description="Disordered" evidence="1">
    <location>
        <begin position="365"/>
        <end position="392"/>
    </location>
</feature>
<dbReference type="EMBL" id="MU002886">
    <property type="protein sequence ID" value="KAF2785540.1"/>
    <property type="molecule type" value="Genomic_DNA"/>
</dbReference>
<reference evidence="2" key="1">
    <citation type="journal article" date="2020" name="Stud. Mycol.">
        <title>101 Dothideomycetes genomes: a test case for predicting lifestyles and emergence of pathogens.</title>
        <authorList>
            <person name="Haridas S."/>
            <person name="Albert R."/>
            <person name="Binder M."/>
            <person name="Bloem J."/>
            <person name="Labutti K."/>
            <person name="Salamov A."/>
            <person name="Andreopoulos B."/>
            <person name="Baker S."/>
            <person name="Barry K."/>
            <person name="Bills G."/>
            <person name="Bluhm B."/>
            <person name="Cannon C."/>
            <person name="Castanera R."/>
            <person name="Culley D."/>
            <person name="Daum C."/>
            <person name="Ezra D."/>
            <person name="Gonzalez J."/>
            <person name="Henrissat B."/>
            <person name="Kuo A."/>
            <person name="Liang C."/>
            <person name="Lipzen A."/>
            <person name="Lutzoni F."/>
            <person name="Magnuson J."/>
            <person name="Mondo S."/>
            <person name="Nolan M."/>
            <person name="Ohm R."/>
            <person name="Pangilinan J."/>
            <person name="Park H.-J."/>
            <person name="Ramirez L."/>
            <person name="Alfaro M."/>
            <person name="Sun H."/>
            <person name="Tritt A."/>
            <person name="Yoshinaga Y."/>
            <person name="Zwiers L.-H."/>
            <person name="Turgeon B."/>
            <person name="Goodwin S."/>
            <person name="Spatafora J."/>
            <person name="Crous P."/>
            <person name="Grigoriev I."/>
        </authorList>
    </citation>
    <scope>NUCLEOTIDE SEQUENCE</scope>
    <source>
        <strain evidence="2">CBS 109.77</strain>
    </source>
</reference>
<feature type="compositionally biased region" description="Low complexity" evidence="1">
    <location>
        <begin position="215"/>
        <end position="230"/>
    </location>
</feature>
<dbReference type="AlphaFoldDB" id="A0A6A6WN94"/>
<evidence type="ECO:0000313" key="2">
    <source>
        <dbReference type="EMBL" id="KAF2785540.1"/>
    </source>
</evidence>
<feature type="compositionally biased region" description="Low complexity" evidence="1">
    <location>
        <begin position="58"/>
        <end position="69"/>
    </location>
</feature>
<accession>A0A6A6WN94</accession>
<dbReference type="OrthoDB" id="3798352at2759"/>
<feature type="compositionally biased region" description="Low complexity" evidence="1">
    <location>
        <begin position="194"/>
        <end position="208"/>
    </location>
</feature>
<name>A0A6A6WN94_9PLEO</name>
<proteinExistence type="predicted"/>